<evidence type="ECO:0000256" key="2">
    <source>
        <dbReference type="SAM" id="Phobius"/>
    </source>
</evidence>
<dbReference type="VEuPathDB" id="TriTrypDB:LdBPK_030800.1"/>
<organism evidence="3 4">
    <name type="scientific">Leishmania donovani</name>
    <dbReference type="NCBI Taxonomy" id="5661"/>
    <lineage>
        <taxon>Eukaryota</taxon>
        <taxon>Discoba</taxon>
        <taxon>Euglenozoa</taxon>
        <taxon>Kinetoplastea</taxon>
        <taxon>Metakinetoplastina</taxon>
        <taxon>Trypanosomatida</taxon>
        <taxon>Trypanosomatidae</taxon>
        <taxon>Leishmaniinae</taxon>
        <taxon>Leishmania</taxon>
    </lineage>
</organism>
<feature type="region of interest" description="Disordered" evidence="1">
    <location>
        <begin position="99"/>
        <end position="148"/>
    </location>
</feature>
<feature type="transmembrane region" description="Helical" evidence="2">
    <location>
        <begin position="1066"/>
        <end position="1089"/>
    </location>
</feature>
<feature type="region of interest" description="Disordered" evidence="1">
    <location>
        <begin position="28"/>
        <end position="80"/>
    </location>
</feature>
<feature type="compositionally biased region" description="Basic and acidic residues" evidence="1">
    <location>
        <begin position="202"/>
        <end position="221"/>
    </location>
</feature>
<dbReference type="EMBL" id="CP029502">
    <property type="protein sequence ID" value="AYU75756.1"/>
    <property type="molecule type" value="Genomic_DNA"/>
</dbReference>
<feature type="compositionally biased region" description="Low complexity" evidence="1">
    <location>
        <begin position="278"/>
        <end position="294"/>
    </location>
</feature>
<keyword evidence="4" id="KW-1185">Reference proteome</keyword>
<dbReference type="VEuPathDB" id="TriTrypDB:LdCL_030013100"/>
<feature type="region of interest" description="Disordered" evidence="1">
    <location>
        <begin position="250"/>
        <end position="311"/>
    </location>
</feature>
<proteinExistence type="predicted"/>
<name>A0A3S5H561_LEIDO</name>
<feature type="compositionally biased region" description="Basic and acidic residues" evidence="1">
    <location>
        <begin position="65"/>
        <end position="80"/>
    </location>
</feature>
<feature type="transmembrane region" description="Helical" evidence="2">
    <location>
        <begin position="440"/>
        <end position="461"/>
    </location>
</feature>
<feature type="transmembrane region" description="Helical" evidence="2">
    <location>
        <begin position="966"/>
        <end position="983"/>
    </location>
</feature>
<dbReference type="AlphaFoldDB" id="A0A3S5H561"/>
<feature type="transmembrane region" description="Helical" evidence="2">
    <location>
        <begin position="518"/>
        <end position="543"/>
    </location>
</feature>
<keyword evidence="2" id="KW-1133">Transmembrane helix</keyword>
<accession>A0A3S5H561</accession>
<keyword evidence="2" id="KW-0812">Transmembrane</keyword>
<protein>
    <submittedName>
        <fullName evidence="3">Uncharacterized protein</fullName>
    </submittedName>
</protein>
<dbReference type="Proteomes" id="UP000274082">
    <property type="component" value="Chromosome 3"/>
</dbReference>
<feature type="transmembrane region" description="Helical" evidence="2">
    <location>
        <begin position="401"/>
        <end position="419"/>
    </location>
</feature>
<evidence type="ECO:0000313" key="4">
    <source>
        <dbReference type="Proteomes" id="UP000274082"/>
    </source>
</evidence>
<feature type="region of interest" description="Disordered" evidence="1">
    <location>
        <begin position="571"/>
        <end position="651"/>
    </location>
</feature>
<sequence length="1093" mass="114326">MWHPSAGAAAAGYRDPTTLLAESVSLTVTGSDESDDDYRTSQGLRKAAPGKQAATSRALTGSRRTSSDGERVQRQRELQEHRFFRKRGALDYRHSVVFSPAGCESTGGRGSGGALSSAAVEAVPSPHPRRQRQGTASKSGFAADEPDEHCVPEELRAWYVASNSAVRVAKQAKVRHSSTRAASAEPGDSRAGDEASAPTDALTDRPETPGLADDRNHGEGRVFGDVVVRPSIRSGGAGTTSVNVLQSHAAPRVGGGAHPPEGGWVGAAAGAGKGQTPASATGAQAAASLSSGSGVTPESIRKGSATAAAVTDDANVEPHAWGGRPPLRAHRYVEQPNGLFIDHARHADLLAEYAAEAELRYAQEREDARRARRWARVLYGRSSGARRDGGRRQDETTAVTASANASGTAMARIGCYWLYDAATYRRRFLSTLRYLQRVHVFLGALAAGVSLLALLAITVPFPTPYIGSDGVVGADAGSGASAVLLLALFANASATPDDTAAAAAAAHVLPVLEQGYPAFALFITLFQVYHASLLLCLCLLLVITGYAPAPWSVAEGCWMAQRRRWLQQEDEDAEHASKWGGEAGKRRRPGGGGEFRNDSIASSDGTVFASASTGAGLGGPRGPSNMARRDAASSSSVLGGGTRHSDQLDDGSRSALFATGTLHHSPDDWLSMSMGGGGGVGGGGWANRGAYGSDELDYSATNVLCGSRGATHGRQRLDSLRYSVNLGASTGPSGLGATYAAYGATLSSLPGTGGWGTLGEAQHTFPPATMLMSPRGPGGGASRYHPLHRNSEGGNLAFSATTDVPGRHRQQQYWLQGGFTLRGDHPAAAQRGGGAAVSRALGAPPLQLHFPDSTLEGSLSANNVFTRTFDSIERRAMQGLCDALRVLPRVFCVLCARRGDDTIKSSGARRARGGAARGADARPRYVEGGATAAGRELASSLNPQLHHTNPVLPAFLYLHVVLQPRLWCVVVALVLTVVEIALVDERTVELLWLAQPASWWSAAAVPSQRRTSSGDVVLPHAWTVANFTPTSARTSGGGGVRFAAAASDRAFLPGGALPDGAEDTSGYLWCVLMAVYATRTAVLWVAFLLNTFF</sequence>
<feature type="compositionally biased region" description="Gly residues" evidence="1">
    <location>
        <begin position="253"/>
        <end position="273"/>
    </location>
</feature>
<dbReference type="VEuPathDB" id="TriTrypDB:LDHU3_03.0880"/>
<evidence type="ECO:0000313" key="3">
    <source>
        <dbReference type="EMBL" id="AYU75756.1"/>
    </source>
</evidence>
<gene>
    <name evidence="3" type="ORF">LdCL_030013100</name>
</gene>
<dbReference type="OrthoDB" id="267274at2759"/>
<feature type="compositionally biased region" description="Polar residues" evidence="1">
    <location>
        <begin position="599"/>
        <end position="613"/>
    </location>
</feature>
<reference evidence="3 4" key="1">
    <citation type="journal article" date="2018" name="Sci. Rep.">
        <title>A complete Leishmania donovani reference genome identifies novel genetic variations associated with virulence.</title>
        <authorList>
            <person name="Lypaczewski P."/>
            <person name="Hoshizaki J."/>
            <person name="Zhang W.-W."/>
            <person name="McCall L.-I."/>
            <person name="Torcivia-Rodriguez J."/>
            <person name="Simonyan V."/>
            <person name="Kaur A."/>
            <person name="Dewar K."/>
            <person name="Matlashewski G."/>
        </authorList>
    </citation>
    <scope>NUCLEOTIDE SEQUENCE [LARGE SCALE GENOMIC DNA]</scope>
    <source>
        <strain evidence="3 4">LdCL</strain>
    </source>
</reference>
<keyword evidence="2" id="KW-0472">Membrane</keyword>
<feature type="compositionally biased region" description="Polar residues" evidence="1">
    <location>
        <begin position="53"/>
        <end position="64"/>
    </location>
</feature>
<evidence type="ECO:0000256" key="1">
    <source>
        <dbReference type="SAM" id="MobiDB-lite"/>
    </source>
</evidence>
<feature type="region of interest" description="Disordered" evidence="1">
    <location>
        <begin position="169"/>
        <end position="221"/>
    </location>
</feature>